<evidence type="ECO:0000259" key="5">
    <source>
        <dbReference type="PROSITE" id="PS51296"/>
    </source>
</evidence>
<feature type="domain" description="Rieske" evidence="5">
    <location>
        <begin position="55"/>
        <end position="142"/>
    </location>
</feature>
<dbReference type="GO" id="GO:0051537">
    <property type="term" value="F:2 iron, 2 sulfur cluster binding"/>
    <property type="evidence" value="ECO:0007669"/>
    <property type="project" value="UniProtKB-KW"/>
</dbReference>
<keyword evidence="3" id="KW-0408">Iron</keyword>
<dbReference type="InterPro" id="IPR036922">
    <property type="entry name" value="Rieske_2Fe-2S_sf"/>
</dbReference>
<dbReference type="Gene3D" id="2.102.10.10">
    <property type="entry name" value="Rieske [2Fe-2S] iron-sulphur domain"/>
    <property type="match status" value="1"/>
</dbReference>
<evidence type="ECO:0000313" key="6">
    <source>
        <dbReference type="EMBL" id="MXV49861.1"/>
    </source>
</evidence>
<name>A0A7K1Y622_9SPHI</name>
<protein>
    <submittedName>
        <fullName evidence="6">Rieske 2Fe-2S domain-containing protein</fullName>
    </submittedName>
</protein>
<dbReference type="Proteomes" id="UP000466586">
    <property type="component" value="Unassembled WGS sequence"/>
</dbReference>
<gene>
    <name evidence="6" type="ORF">GS399_02680</name>
</gene>
<proteinExistence type="predicted"/>
<keyword evidence="2" id="KW-0479">Metal-binding</keyword>
<accession>A0A7K1Y622</accession>
<evidence type="ECO:0000313" key="7">
    <source>
        <dbReference type="Proteomes" id="UP000466586"/>
    </source>
</evidence>
<keyword evidence="1" id="KW-0001">2Fe-2S</keyword>
<dbReference type="Pfam" id="PF00355">
    <property type="entry name" value="Rieske"/>
    <property type="match status" value="1"/>
</dbReference>
<dbReference type="EMBL" id="WVHT01000001">
    <property type="protein sequence ID" value="MXV49861.1"/>
    <property type="molecule type" value="Genomic_DNA"/>
</dbReference>
<evidence type="ECO:0000256" key="3">
    <source>
        <dbReference type="ARBA" id="ARBA00023004"/>
    </source>
</evidence>
<keyword evidence="4" id="KW-0411">Iron-sulfur</keyword>
<reference evidence="6 7" key="1">
    <citation type="submission" date="2019-11" db="EMBL/GenBank/DDBJ databases">
        <title>Pedobacter sp. HMF7647 Genome sequencing and assembly.</title>
        <authorList>
            <person name="Kang H."/>
            <person name="Kim H."/>
            <person name="Joh K."/>
        </authorList>
    </citation>
    <scope>NUCLEOTIDE SEQUENCE [LARGE SCALE GENOMIC DNA]</scope>
    <source>
        <strain evidence="6 7">HMF7647</strain>
    </source>
</reference>
<organism evidence="6 7">
    <name type="scientific">Hufsiella arboris</name>
    <dbReference type="NCBI Taxonomy" id="2695275"/>
    <lineage>
        <taxon>Bacteria</taxon>
        <taxon>Pseudomonadati</taxon>
        <taxon>Bacteroidota</taxon>
        <taxon>Sphingobacteriia</taxon>
        <taxon>Sphingobacteriales</taxon>
        <taxon>Sphingobacteriaceae</taxon>
        <taxon>Hufsiella</taxon>
    </lineage>
</organism>
<dbReference type="GO" id="GO:0046872">
    <property type="term" value="F:metal ion binding"/>
    <property type="evidence" value="ECO:0007669"/>
    <property type="project" value="UniProtKB-KW"/>
</dbReference>
<keyword evidence="7" id="KW-1185">Reference proteome</keyword>
<comment type="caution">
    <text evidence="6">The sequence shown here is derived from an EMBL/GenBank/DDBJ whole genome shotgun (WGS) entry which is preliminary data.</text>
</comment>
<evidence type="ECO:0000256" key="2">
    <source>
        <dbReference type="ARBA" id="ARBA00022723"/>
    </source>
</evidence>
<dbReference type="SUPFAM" id="SSF50022">
    <property type="entry name" value="ISP domain"/>
    <property type="match status" value="1"/>
</dbReference>
<evidence type="ECO:0000256" key="1">
    <source>
        <dbReference type="ARBA" id="ARBA00022714"/>
    </source>
</evidence>
<dbReference type="PROSITE" id="PS51296">
    <property type="entry name" value="RIESKE"/>
    <property type="match status" value="1"/>
</dbReference>
<dbReference type="AlphaFoldDB" id="A0A7K1Y622"/>
<dbReference type="RefSeq" id="WP_160843025.1">
    <property type="nucleotide sequence ID" value="NZ_WVHT01000001.1"/>
</dbReference>
<evidence type="ECO:0000256" key="4">
    <source>
        <dbReference type="ARBA" id="ARBA00023014"/>
    </source>
</evidence>
<dbReference type="InterPro" id="IPR017941">
    <property type="entry name" value="Rieske_2Fe-2S"/>
</dbReference>
<sequence length="144" mass="14806">MKRDEFIKAFGIGVAAACTGCLAACKKSGSDSDGGPQPPTPPANINFSIDLNSEIKNIGESKVSNGVIVVRTGPTNDVSSFTAVQVACTHEGTSINYNANQARFICPNHGSQFATTGAVLLGPAATSLKVYNISIQGSTLTVKS</sequence>